<reference evidence="2 3" key="1">
    <citation type="submission" date="2013-12" db="EMBL/GenBank/DDBJ databases">
        <title>Draft genome of the parsitic nematode Ancylostoma duodenale.</title>
        <authorList>
            <person name="Mitreva M."/>
        </authorList>
    </citation>
    <scope>NUCLEOTIDE SEQUENCE [LARGE SCALE GENOMIC DNA]</scope>
    <source>
        <strain evidence="2 3">Zhejiang</strain>
    </source>
</reference>
<dbReference type="AlphaFoldDB" id="A0A0C2HAB6"/>
<dbReference type="Proteomes" id="UP000054047">
    <property type="component" value="Unassembled WGS sequence"/>
</dbReference>
<evidence type="ECO:0000313" key="2">
    <source>
        <dbReference type="EMBL" id="KIH68589.1"/>
    </source>
</evidence>
<accession>A0A0C2HAB6</accession>
<keyword evidence="1" id="KW-1133">Transmembrane helix</keyword>
<keyword evidence="1" id="KW-0812">Transmembrane</keyword>
<evidence type="ECO:0000313" key="3">
    <source>
        <dbReference type="Proteomes" id="UP000054047"/>
    </source>
</evidence>
<dbReference type="OrthoDB" id="5806414at2759"/>
<evidence type="ECO:0000256" key="1">
    <source>
        <dbReference type="SAM" id="Phobius"/>
    </source>
</evidence>
<dbReference type="EMBL" id="KN726339">
    <property type="protein sequence ID" value="KIH68589.1"/>
    <property type="molecule type" value="Genomic_DNA"/>
</dbReference>
<keyword evidence="3" id="KW-1185">Reference proteome</keyword>
<feature type="transmembrane region" description="Helical" evidence="1">
    <location>
        <begin position="45"/>
        <end position="67"/>
    </location>
</feature>
<gene>
    <name evidence="2" type="ORF">ANCDUO_01076</name>
</gene>
<protein>
    <submittedName>
        <fullName evidence="2">Uncharacterized protein</fullName>
    </submittedName>
</protein>
<sequence>MRLTNGFLNNFDGYYPERIVISALMIGQFLEQTDRSRSAQDYNKTLASVALIKLVFGVGALGLAVFIEYEHEKVDGTDKYIKIALEHIAAMLAIMSSIIDIFASRERRIEQINLLVKIRVLEWNWFIEQCS</sequence>
<organism evidence="2 3">
    <name type="scientific">Ancylostoma duodenale</name>
    <dbReference type="NCBI Taxonomy" id="51022"/>
    <lineage>
        <taxon>Eukaryota</taxon>
        <taxon>Metazoa</taxon>
        <taxon>Ecdysozoa</taxon>
        <taxon>Nematoda</taxon>
        <taxon>Chromadorea</taxon>
        <taxon>Rhabditida</taxon>
        <taxon>Rhabditina</taxon>
        <taxon>Rhabditomorpha</taxon>
        <taxon>Strongyloidea</taxon>
        <taxon>Ancylostomatidae</taxon>
        <taxon>Ancylostomatinae</taxon>
        <taxon>Ancylostoma</taxon>
    </lineage>
</organism>
<keyword evidence="1" id="KW-0472">Membrane</keyword>
<feature type="transmembrane region" description="Helical" evidence="1">
    <location>
        <begin position="87"/>
        <end position="103"/>
    </location>
</feature>
<proteinExistence type="predicted"/>
<name>A0A0C2HAB6_9BILA</name>